<dbReference type="PANTHER" id="PTHR47447:SF23">
    <property type="entry name" value="PENTACOTRIPEPTIDE-REPEAT REGION OF PRORP DOMAIN-CONTAINING PROTEIN"/>
    <property type="match status" value="1"/>
</dbReference>
<dbReference type="InterPro" id="IPR002885">
    <property type="entry name" value="PPR_rpt"/>
</dbReference>
<dbReference type="GO" id="GO:0005739">
    <property type="term" value="C:mitochondrion"/>
    <property type="evidence" value="ECO:0007669"/>
    <property type="project" value="UniProtKB-SubCell"/>
</dbReference>
<proteinExistence type="inferred from homology"/>
<comment type="similarity">
    <text evidence="2">Belongs to the CCM1 family.</text>
</comment>
<feature type="domain" description="PROP1-like PPR" evidence="7">
    <location>
        <begin position="507"/>
        <end position="610"/>
    </location>
</feature>
<dbReference type="InterPro" id="IPR011990">
    <property type="entry name" value="TPR-like_helical_dom_sf"/>
</dbReference>
<dbReference type="AlphaFoldDB" id="A0A1E4TF22"/>
<name>A0A1E4TF22_9ASCO</name>
<evidence type="ECO:0000256" key="2">
    <source>
        <dbReference type="ARBA" id="ARBA00006192"/>
    </source>
</evidence>
<evidence type="ECO:0000256" key="4">
    <source>
        <dbReference type="ARBA" id="ARBA00044493"/>
    </source>
</evidence>
<dbReference type="Pfam" id="PF17177">
    <property type="entry name" value="PPR_long"/>
    <property type="match status" value="1"/>
</dbReference>
<comment type="subcellular location">
    <subcellularLocation>
        <location evidence="1">Mitochondrion</location>
    </subcellularLocation>
</comment>
<comment type="subunit">
    <text evidence="5">Binds to mitochondrial small subunit 15S rRNA.</text>
</comment>
<evidence type="ECO:0000256" key="1">
    <source>
        <dbReference type="ARBA" id="ARBA00004173"/>
    </source>
</evidence>
<comment type="function">
    <text evidence="4">Regulates mitochondrial small subunit maturation by controlling 15S rRNA 5'-end processing. Localizes to the 5' precursor of the 15S rRNA in a position that is subsequently occupied by mS47 in the mature yeast mtSSU. Uses structure and sequence-specific RNA recognition, binding to a single-stranded region of the precursor and specifically recognizing bases -6 to -1. The exchange of Ccm1 for mS47 is coupled to the irreversible removal of precursor rRNA that is accompanied by conformational changes of the mitoribosomal proteins uS5m and mS26. These conformational changes signal completion of 5'-end rRNA processing through protection of the mature 5'-end of the 15S rRNA and stabilization of mS47. The removal of the 5' precursor together with the dissociation of Ccm1 may be catalyzed by the 5'-3' exoribonuclease Pet127. Involved in the specific removal of group I introns in mitochondrial encoded transcripts.</text>
</comment>
<gene>
    <name evidence="8" type="ORF">CANCADRAFT_2038</name>
</gene>
<feature type="repeat" description="PPR" evidence="6">
    <location>
        <begin position="412"/>
        <end position="446"/>
    </location>
</feature>
<dbReference type="InterPro" id="IPR033443">
    <property type="entry name" value="PROP1-like_PPR_dom"/>
</dbReference>
<evidence type="ECO:0000256" key="5">
    <source>
        <dbReference type="ARBA" id="ARBA00044511"/>
    </source>
</evidence>
<sequence>MKYADLMAADIEKLWPKDFDRRNSLVAIRNALDSSDPVTACMAIAERSNDNDFLRFLRESGMHTELVNYTMSHEDNPDIPSLTELLEEFAAHSLHEIEHWISAMYHYSKIGHPDIALDLFQRHRRYEESKREKYLKGAASGSRHAATVLKKMSTGTFYSPLSQPALVAYIIECMQKSVEPNAADAHKIVNMQVYPEYRRVINELQRHGFDFEYAEKVAQQLRALESTFIDTSSAAYLDRIRNLSFGRNFNAVDENYSQLKLRNYKMTPAACLAYMSGFLTLERPDMTFNVWKENEAKLFSEDSPADVAFYEVLLMATAKSASTKDELRAAWDNLLRAGYSPTISAYDALISGLFKIDLVQEALAAFEEMQNSGLSPSQKTFNIVLGGLLKHDMGAEAENFLEEGQANGYTADPVTCNAFLSAYLANGKYEGVLQMFDQMLKSNVKPDAATYTIIVDCLFKQASARNKTISMDDISVIIDLMNSNNVTPPMALYSAIIDGFTEANNIVAYKGALNLYNGILAKGLKPNHFVFSSITKARLKYGTLNEAEEVIKEMEQHKVTPLPSIYNQFLSYLSRRDRLDMDHAMDIYRTMLSRDCRPNKFTYFFLLKIANMTRSISDAETIVKDMQKRHFTTTSDPLVKVLKNLQQLGADISDDYIKLFG</sequence>
<feature type="repeat" description="PPR" evidence="6">
    <location>
        <begin position="527"/>
        <end position="561"/>
    </location>
</feature>
<dbReference type="OrthoDB" id="185373at2759"/>
<dbReference type="PROSITE" id="PS51375">
    <property type="entry name" value="PPR"/>
    <property type="match status" value="3"/>
</dbReference>
<keyword evidence="9" id="KW-1185">Reference proteome</keyword>
<evidence type="ECO:0000256" key="6">
    <source>
        <dbReference type="PROSITE-ProRule" id="PRU00708"/>
    </source>
</evidence>
<dbReference type="NCBIfam" id="TIGR00756">
    <property type="entry name" value="PPR"/>
    <property type="match status" value="2"/>
</dbReference>
<evidence type="ECO:0000259" key="7">
    <source>
        <dbReference type="Pfam" id="PF17177"/>
    </source>
</evidence>
<accession>A0A1E4TF22</accession>
<evidence type="ECO:0000256" key="3">
    <source>
        <dbReference type="ARBA" id="ARBA00022737"/>
    </source>
</evidence>
<dbReference type="EMBL" id="KV453842">
    <property type="protein sequence ID" value="ODV90307.1"/>
    <property type="molecule type" value="Genomic_DNA"/>
</dbReference>
<evidence type="ECO:0000313" key="9">
    <source>
        <dbReference type="Proteomes" id="UP000095023"/>
    </source>
</evidence>
<keyword evidence="3" id="KW-0677">Repeat</keyword>
<reference evidence="9" key="1">
    <citation type="submission" date="2016-02" db="EMBL/GenBank/DDBJ databases">
        <title>Comparative genomics of biotechnologically important yeasts.</title>
        <authorList>
            <consortium name="DOE Joint Genome Institute"/>
            <person name="Riley R."/>
            <person name="Haridas S."/>
            <person name="Wolfe K.H."/>
            <person name="Lopes M.R."/>
            <person name="Hittinger C.T."/>
            <person name="Goker M."/>
            <person name="Salamov A."/>
            <person name="Wisecaver J."/>
            <person name="Long T.M."/>
            <person name="Aerts A.L."/>
            <person name="Barry K."/>
            <person name="Choi C."/>
            <person name="Clum A."/>
            <person name="Coughlan A.Y."/>
            <person name="Deshpande S."/>
            <person name="Douglass A.P."/>
            <person name="Hanson S.J."/>
            <person name="Klenk H.-P."/>
            <person name="Labutti K."/>
            <person name="Lapidus A."/>
            <person name="Lindquist E."/>
            <person name="Lipzen A."/>
            <person name="Meier-Kolthoff J.P."/>
            <person name="Ohm R.A."/>
            <person name="Otillar R.P."/>
            <person name="Pangilinan J."/>
            <person name="Peng Y."/>
            <person name="Rokas A."/>
            <person name="Rosa C.A."/>
            <person name="Scheuner C."/>
            <person name="Sibirny A.A."/>
            <person name="Slot J.C."/>
            <person name="Stielow J.B."/>
            <person name="Sun H."/>
            <person name="Kurtzman C.P."/>
            <person name="Blackwell M."/>
            <person name="Jeffries T.W."/>
            <person name="Grigoriev I.V."/>
        </authorList>
    </citation>
    <scope>NUCLEOTIDE SEQUENCE [LARGE SCALE GENOMIC DNA]</scope>
    <source>
        <strain evidence="9">NRRL Y-17796</strain>
    </source>
</reference>
<evidence type="ECO:0000313" key="8">
    <source>
        <dbReference type="EMBL" id="ODV90307.1"/>
    </source>
</evidence>
<dbReference type="Pfam" id="PF13041">
    <property type="entry name" value="PPR_2"/>
    <property type="match status" value="2"/>
</dbReference>
<dbReference type="PANTHER" id="PTHR47447">
    <property type="entry name" value="OS03G0856100 PROTEIN"/>
    <property type="match status" value="1"/>
</dbReference>
<dbReference type="Proteomes" id="UP000095023">
    <property type="component" value="Unassembled WGS sequence"/>
</dbReference>
<dbReference type="Gene3D" id="1.25.40.10">
    <property type="entry name" value="Tetratricopeptide repeat domain"/>
    <property type="match status" value="3"/>
</dbReference>
<protein>
    <recommendedName>
        <fullName evidence="7">PROP1-like PPR domain-containing protein</fullName>
    </recommendedName>
</protein>
<feature type="repeat" description="PPR" evidence="6">
    <location>
        <begin position="342"/>
        <end position="376"/>
    </location>
</feature>
<organism evidence="8 9">
    <name type="scientific">Tortispora caseinolytica NRRL Y-17796</name>
    <dbReference type="NCBI Taxonomy" id="767744"/>
    <lineage>
        <taxon>Eukaryota</taxon>
        <taxon>Fungi</taxon>
        <taxon>Dikarya</taxon>
        <taxon>Ascomycota</taxon>
        <taxon>Saccharomycotina</taxon>
        <taxon>Trigonopsidomycetes</taxon>
        <taxon>Trigonopsidales</taxon>
        <taxon>Trigonopsidaceae</taxon>
        <taxon>Tortispora</taxon>
    </lineage>
</organism>